<feature type="domain" description="DUF4378" evidence="2">
    <location>
        <begin position="677"/>
        <end position="804"/>
    </location>
</feature>
<feature type="compositionally biased region" description="Low complexity" evidence="1">
    <location>
        <begin position="433"/>
        <end position="443"/>
    </location>
</feature>
<feature type="compositionally biased region" description="Basic and acidic residues" evidence="1">
    <location>
        <begin position="281"/>
        <end position="297"/>
    </location>
</feature>
<dbReference type="EMBL" id="GDJX01004993">
    <property type="protein sequence ID" value="JAT62943.1"/>
    <property type="molecule type" value="Transcribed_RNA"/>
</dbReference>
<dbReference type="InterPro" id="IPR025486">
    <property type="entry name" value="DUF4378"/>
</dbReference>
<organism evidence="4">
    <name type="scientific">Anthurium amnicola</name>
    <dbReference type="NCBI Taxonomy" id="1678845"/>
    <lineage>
        <taxon>Eukaryota</taxon>
        <taxon>Viridiplantae</taxon>
        <taxon>Streptophyta</taxon>
        <taxon>Embryophyta</taxon>
        <taxon>Tracheophyta</taxon>
        <taxon>Spermatophyta</taxon>
        <taxon>Magnoliopsida</taxon>
        <taxon>Liliopsida</taxon>
        <taxon>Araceae</taxon>
        <taxon>Pothoideae</taxon>
        <taxon>Potheae</taxon>
        <taxon>Anthurium</taxon>
    </lineage>
</organism>
<proteinExistence type="predicted"/>
<accession>A0A1D1Z7P9</accession>
<name>A0A1D1Z7P9_9ARAE</name>
<evidence type="ECO:0000313" key="4">
    <source>
        <dbReference type="EMBL" id="JAT62943.1"/>
    </source>
</evidence>
<feature type="region of interest" description="Disordered" evidence="1">
    <location>
        <begin position="1"/>
        <end position="45"/>
    </location>
</feature>
<feature type="region of interest" description="Disordered" evidence="1">
    <location>
        <begin position="423"/>
        <end position="559"/>
    </location>
</feature>
<dbReference type="PANTHER" id="PTHR34282">
    <property type="entry name" value="OS01G0228800 PROTEIN-RELATED"/>
    <property type="match status" value="1"/>
</dbReference>
<gene>
    <name evidence="4" type="primary">TRIM9_0</name>
    <name evidence="3" type="synonym">TRIM9_1</name>
    <name evidence="3" type="ORF">g.87952</name>
    <name evidence="4" type="ORF">g.87955</name>
</gene>
<feature type="compositionally biased region" description="Basic and acidic residues" evidence="1">
    <location>
        <begin position="446"/>
        <end position="474"/>
    </location>
</feature>
<evidence type="ECO:0000313" key="3">
    <source>
        <dbReference type="EMBL" id="JAT57003.1"/>
    </source>
</evidence>
<dbReference type="Pfam" id="PF14309">
    <property type="entry name" value="DUF4378"/>
    <property type="match status" value="1"/>
</dbReference>
<dbReference type="PANTHER" id="PTHR34282:SF2">
    <property type="entry name" value="DUF3741 DOMAIN-CONTAINING PROTEIN"/>
    <property type="match status" value="1"/>
</dbReference>
<dbReference type="AlphaFoldDB" id="A0A1D1Z7P9"/>
<evidence type="ECO:0000259" key="2">
    <source>
        <dbReference type="Pfam" id="PF14309"/>
    </source>
</evidence>
<feature type="region of interest" description="Disordered" evidence="1">
    <location>
        <begin position="276"/>
        <end position="315"/>
    </location>
</feature>
<dbReference type="EMBL" id="GDJX01010933">
    <property type="protein sequence ID" value="JAT57003.1"/>
    <property type="molecule type" value="Transcribed_RNA"/>
</dbReference>
<protein>
    <submittedName>
        <fullName evidence="4">E3 ubiquitin-protein ligase TRIM9</fullName>
    </submittedName>
</protein>
<sequence>MHRGIQKSDACRSFRRTPPAGGQSSEREGCAKTSSPSVMELSVHSRRACEGTRPTCIGDREEGRTLAYRGNQNSDLQLLHISREAQKLNHMIDSWSRSPSFDGRTRDIASDLLQGALDLQESLLMLGKLQEAPSFMAQTRRKQCCSFSEEEEAVGETCLEVMGSRRFQGRSYQDTQQGQRIPVDRSSRNRMEELKKVVRDGLHRENLLPISSVEEKASPFRSVKLPSRHGFGDPCGEQGHKAGSSGSFAAVGQKKAKATNLIARLMGLEDCPSEVLPTVRSKPERKKDPNHPRKFFEMPKPSKPPAPEERPHPGTRKTLQEIMGTMLSNGLLKAERSADSHFLSPVDRHVRGFSNGDEAPPIVIMKPMNSASLKMEELEKGLVESNLSSEQKKWQFCSVTEEEPAVEWMLPKEIQNRAKKSMGMDKVEELSETSKTSASSSHLKQLKKEMNKMRKKLDGMQNPVHERGRSEKKSVRSVTVSAPQIKTDLPTPRAPEKRPVQVKYHVSTKASSSNREDRHSAKPATRKPIDTASAKRTMKVRPQPREPGMATPVDGPNPKEETKEIITAQEKTIPAMLLASNVLPKETEHNSISSKRDIGKESSFHCEVMPKRSYDRGSLLPTHAPKQQVERKCSITVPAESTDRLKCLLSSSPSFLCHAQELFNISLHQPADCYRTETMKIETDDYKLLLACSRELMASRSYRSELLAHPLLLGSSKRRVAKISLNQLVEEISQEIENLRGYSKVGDAVASTDSLYGRLERDLKYSRVVAHGVWDWGWMEVPVEEADRIVRDVEKHVLEVLVEEIAVELMR</sequence>
<evidence type="ECO:0000256" key="1">
    <source>
        <dbReference type="SAM" id="MobiDB-lite"/>
    </source>
</evidence>
<reference evidence="4" key="1">
    <citation type="submission" date="2015-07" db="EMBL/GenBank/DDBJ databases">
        <title>Transcriptome Assembly of Anthurium amnicola.</title>
        <authorList>
            <person name="Suzuki J."/>
        </authorList>
    </citation>
    <scope>NUCLEOTIDE SEQUENCE</scope>
</reference>